<proteinExistence type="predicted"/>
<comment type="caution">
    <text evidence="1">The sequence shown here is derived from an EMBL/GenBank/DDBJ whole genome shotgun (WGS) entry which is preliminary data.</text>
</comment>
<gene>
    <name evidence="1" type="ORF">WCD41_16090</name>
</gene>
<keyword evidence="2" id="KW-1185">Reference proteome</keyword>
<evidence type="ECO:0000313" key="2">
    <source>
        <dbReference type="Proteomes" id="UP001370100"/>
    </source>
</evidence>
<organism evidence="1 2">
    <name type="scientific">Actinomycetospora aeridis</name>
    <dbReference type="NCBI Taxonomy" id="3129231"/>
    <lineage>
        <taxon>Bacteria</taxon>
        <taxon>Bacillati</taxon>
        <taxon>Actinomycetota</taxon>
        <taxon>Actinomycetes</taxon>
        <taxon>Pseudonocardiales</taxon>
        <taxon>Pseudonocardiaceae</taxon>
        <taxon>Actinomycetospora</taxon>
    </lineage>
</organism>
<reference evidence="1 2" key="1">
    <citation type="submission" date="2024-03" db="EMBL/GenBank/DDBJ databases">
        <title>Actinomycetospora sp. OC33-EN06, a novel actinomycete isolated from wild orchid (Aerides multiflora).</title>
        <authorList>
            <person name="Suriyachadkun C."/>
        </authorList>
    </citation>
    <scope>NUCLEOTIDE SEQUENCE [LARGE SCALE GENOMIC DNA]</scope>
    <source>
        <strain evidence="1 2">OC33-EN06</strain>
    </source>
</reference>
<dbReference type="Proteomes" id="UP001370100">
    <property type="component" value="Unassembled WGS sequence"/>
</dbReference>
<evidence type="ECO:0000313" key="1">
    <source>
        <dbReference type="EMBL" id="MEJ2887982.1"/>
    </source>
</evidence>
<dbReference type="EMBL" id="JBBEGL010000004">
    <property type="protein sequence ID" value="MEJ2887982.1"/>
    <property type="molecule type" value="Genomic_DNA"/>
</dbReference>
<sequence length="481" mass="53937">MDAVPRRVVVEEEYFLEQEISERRSIDWARGKAARGSIEWQVPFDGPEMRRIARSASARARLHAWRAPVSVGRLAVADHEATDLADVALLRPGHDTVPLTVPTHREAFPAGEYLAAGRYEVQGRVDYGLKPGRPALHPVKCWVDVNDPDTAADGKARAGDVAYDPVSRAAAQRLVQYGAFQRGLEFSVAVEVAVDVPRHREIGDPVVRRVSLTLPHLASADPSSLSLTYDRRREPFQHHAPSRGVEWTNVATVARPDVPDENGMDFRRRRFDAGPMSLAVGQPGELFETREVVIHTEVELPGYLLSGAEVRLFDAAGRLAAPERQPVCRTIVHSQSTVMLDDAFARRWFSPYQSIVFDEIVPEPRRVSDVVNVLHTLGFDVHQKDFADPDNPKDLFSFLSAVRGDGPTTSRLAILVRGREQSTERRSKQGPDLRYSSRLESGELVVEVKGWTRGDVGALVRRMNELHRTLRDRFRPLRSRR</sequence>
<accession>A0ABU8N6H7</accession>
<protein>
    <submittedName>
        <fullName evidence="1">Uncharacterized protein</fullName>
    </submittedName>
</protein>
<dbReference type="RefSeq" id="WP_337714473.1">
    <property type="nucleotide sequence ID" value="NZ_JBBEGL010000004.1"/>
</dbReference>
<name>A0ABU8N6H7_9PSEU</name>